<reference evidence="7 8" key="1">
    <citation type="submission" date="2024-09" db="EMBL/GenBank/DDBJ databases">
        <authorList>
            <person name="Sun Q."/>
            <person name="Mori K."/>
        </authorList>
    </citation>
    <scope>NUCLEOTIDE SEQUENCE [LARGE SCALE GENOMIC DNA]</scope>
    <source>
        <strain evidence="7 8">TBRC 0563</strain>
    </source>
</reference>
<keyword evidence="8" id="KW-1185">Reference proteome</keyword>
<dbReference type="Pfam" id="PF16859">
    <property type="entry name" value="TetR_C_11"/>
    <property type="match status" value="1"/>
</dbReference>
<sequence>MVLNTGRAPSRPRTGRPRSERARRAVLHAVDDLLVDVGYAAMTMKGIAERAGVGRQTVYRWWSTKAEILIEACLTDAREELVIPPHADPAADLLAYLTALTEFLTTSPAGLAYRALVGEAQHDPAVRELVEQTDLPAESAREVLTRVRRSAPDMPDPALCVAQLTGPVLARILTAPTPLPEPLLEAHVASLLRAWGH</sequence>
<organism evidence="7 8">
    <name type="scientific">Actinoallomurus acaciae</name>
    <dbReference type="NCBI Taxonomy" id="502577"/>
    <lineage>
        <taxon>Bacteria</taxon>
        <taxon>Bacillati</taxon>
        <taxon>Actinomycetota</taxon>
        <taxon>Actinomycetes</taxon>
        <taxon>Streptosporangiales</taxon>
        <taxon>Thermomonosporaceae</taxon>
        <taxon>Actinoallomurus</taxon>
    </lineage>
</organism>
<comment type="caution">
    <text evidence="7">The sequence shown here is derived from an EMBL/GenBank/DDBJ whole genome shotgun (WGS) entry which is preliminary data.</text>
</comment>
<evidence type="ECO:0000256" key="5">
    <source>
        <dbReference type="SAM" id="MobiDB-lite"/>
    </source>
</evidence>
<keyword evidence="3" id="KW-0804">Transcription</keyword>
<keyword evidence="1" id="KW-0805">Transcription regulation</keyword>
<dbReference type="Proteomes" id="UP001589627">
    <property type="component" value="Unassembled WGS sequence"/>
</dbReference>
<feature type="domain" description="HTH tetR-type" evidence="6">
    <location>
        <begin position="20"/>
        <end position="80"/>
    </location>
</feature>
<evidence type="ECO:0000313" key="7">
    <source>
        <dbReference type="EMBL" id="MFB9837939.1"/>
    </source>
</evidence>
<keyword evidence="2 4" id="KW-0238">DNA-binding</keyword>
<feature type="DNA-binding region" description="H-T-H motif" evidence="4">
    <location>
        <begin position="43"/>
        <end position="62"/>
    </location>
</feature>
<dbReference type="InterPro" id="IPR011075">
    <property type="entry name" value="TetR_C"/>
</dbReference>
<dbReference type="Gene3D" id="1.10.357.10">
    <property type="entry name" value="Tetracycline Repressor, domain 2"/>
    <property type="match status" value="1"/>
</dbReference>
<dbReference type="EMBL" id="JBHLZP010000443">
    <property type="protein sequence ID" value="MFB9837939.1"/>
    <property type="molecule type" value="Genomic_DNA"/>
</dbReference>
<dbReference type="SUPFAM" id="SSF48498">
    <property type="entry name" value="Tetracyclin repressor-like, C-terminal domain"/>
    <property type="match status" value="1"/>
</dbReference>
<evidence type="ECO:0000256" key="3">
    <source>
        <dbReference type="ARBA" id="ARBA00023163"/>
    </source>
</evidence>
<protein>
    <submittedName>
        <fullName evidence="7">TetR/AcrR family transcriptional regulator</fullName>
    </submittedName>
</protein>
<dbReference type="InterPro" id="IPR009057">
    <property type="entry name" value="Homeodomain-like_sf"/>
</dbReference>
<accession>A0ABV5YSA3</accession>
<evidence type="ECO:0000313" key="8">
    <source>
        <dbReference type="Proteomes" id="UP001589627"/>
    </source>
</evidence>
<dbReference type="Pfam" id="PF00440">
    <property type="entry name" value="TetR_N"/>
    <property type="match status" value="1"/>
</dbReference>
<evidence type="ECO:0000256" key="4">
    <source>
        <dbReference type="PROSITE-ProRule" id="PRU00335"/>
    </source>
</evidence>
<dbReference type="RefSeq" id="WP_378210885.1">
    <property type="nucleotide sequence ID" value="NZ_JBHLZP010000443.1"/>
</dbReference>
<dbReference type="InterPro" id="IPR001647">
    <property type="entry name" value="HTH_TetR"/>
</dbReference>
<feature type="region of interest" description="Disordered" evidence="5">
    <location>
        <begin position="1"/>
        <end position="21"/>
    </location>
</feature>
<name>A0ABV5YSA3_9ACTN</name>
<proteinExistence type="predicted"/>
<dbReference type="InterPro" id="IPR036271">
    <property type="entry name" value="Tet_transcr_reg_TetR-rel_C_sf"/>
</dbReference>
<evidence type="ECO:0000256" key="2">
    <source>
        <dbReference type="ARBA" id="ARBA00023125"/>
    </source>
</evidence>
<dbReference type="PANTHER" id="PTHR30055">
    <property type="entry name" value="HTH-TYPE TRANSCRIPTIONAL REGULATOR RUTR"/>
    <property type="match status" value="1"/>
</dbReference>
<evidence type="ECO:0000256" key="1">
    <source>
        <dbReference type="ARBA" id="ARBA00023015"/>
    </source>
</evidence>
<evidence type="ECO:0000259" key="6">
    <source>
        <dbReference type="PROSITE" id="PS50977"/>
    </source>
</evidence>
<dbReference type="Gene3D" id="1.10.10.60">
    <property type="entry name" value="Homeodomain-like"/>
    <property type="match status" value="1"/>
</dbReference>
<gene>
    <name evidence="7" type="ORF">ACFFNX_37835</name>
</gene>
<dbReference type="InterPro" id="IPR050109">
    <property type="entry name" value="HTH-type_TetR-like_transc_reg"/>
</dbReference>
<dbReference type="PRINTS" id="PR00455">
    <property type="entry name" value="HTHTETR"/>
</dbReference>
<dbReference type="SUPFAM" id="SSF46689">
    <property type="entry name" value="Homeodomain-like"/>
    <property type="match status" value="1"/>
</dbReference>
<dbReference type="PROSITE" id="PS50977">
    <property type="entry name" value="HTH_TETR_2"/>
    <property type="match status" value="1"/>
</dbReference>
<dbReference type="PANTHER" id="PTHR30055:SF148">
    <property type="entry name" value="TETR-FAMILY TRANSCRIPTIONAL REGULATOR"/>
    <property type="match status" value="1"/>
</dbReference>